<dbReference type="InterPro" id="IPR050858">
    <property type="entry name" value="Mal-CoA-ACP_Trans/PKS_FabD"/>
</dbReference>
<dbReference type="PANTHER" id="PTHR42681:SF1">
    <property type="entry name" value="MALONYL-COA-ACYL CARRIER PROTEIN TRANSACYLASE, MITOCHONDRIAL"/>
    <property type="match status" value="1"/>
</dbReference>
<name>A0ABR8SHY2_9BACL</name>
<evidence type="ECO:0000256" key="2">
    <source>
        <dbReference type="ARBA" id="ARBA00022679"/>
    </source>
</evidence>
<evidence type="ECO:0000256" key="4">
    <source>
        <dbReference type="ARBA" id="ARBA00048462"/>
    </source>
</evidence>
<protein>
    <recommendedName>
        <fullName evidence="1">[acyl-carrier-protein] S-malonyltransferase</fullName>
        <ecNumber evidence="1">2.3.1.39</ecNumber>
    </recommendedName>
</protein>
<keyword evidence="3" id="KW-0012">Acyltransferase</keyword>
<evidence type="ECO:0000256" key="1">
    <source>
        <dbReference type="ARBA" id="ARBA00013258"/>
    </source>
</evidence>
<dbReference type="InterPro" id="IPR001227">
    <property type="entry name" value="Ac_transferase_dom_sf"/>
</dbReference>
<keyword evidence="6" id="KW-1185">Reference proteome</keyword>
<dbReference type="SUPFAM" id="SSF52151">
    <property type="entry name" value="FabD/lysophospholipase-like"/>
    <property type="match status" value="1"/>
</dbReference>
<accession>A0ABR8SHY2</accession>
<proteinExistence type="predicted"/>
<gene>
    <name evidence="5" type="ORF">H9648_03185</name>
</gene>
<dbReference type="Gene3D" id="3.30.70.250">
    <property type="entry name" value="Malonyl-CoA ACP transacylase, ACP-binding"/>
    <property type="match status" value="1"/>
</dbReference>
<organism evidence="5 6">
    <name type="scientific">Fictibacillus norfolkensis</name>
    <dbReference type="NCBI Taxonomy" id="2762233"/>
    <lineage>
        <taxon>Bacteria</taxon>
        <taxon>Bacillati</taxon>
        <taxon>Bacillota</taxon>
        <taxon>Bacilli</taxon>
        <taxon>Bacillales</taxon>
        <taxon>Fictibacillaceae</taxon>
        <taxon>Fictibacillus</taxon>
    </lineage>
</organism>
<comment type="caution">
    <text evidence="5">The sequence shown here is derived from an EMBL/GenBank/DDBJ whole genome shotgun (WGS) entry which is preliminary data.</text>
</comment>
<dbReference type="RefSeq" id="WP_191752390.1">
    <property type="nucleotide sequence ID" value="NZ_JACSQM010000001.1"/>
</dbReference>
<dbReference type="EMBL" id="JACSQM010000001">
    <property type="protein sequence ID" value="MBD7963045.1"/>
    <property type="molecule type" value="Genomic_DNA"/>
</dbReference>
<dbReference type="Gene3D" id="3.40.366.10">
    <property type="entry name" value="Malonyl-Coenzyme A Acyl Carrier Protein, domain 2"/>
    <property type="match status" value="1"/>
</dbReference>
<sequence>MEAILLPGLAPSSYSEVKEFIHHSPFAIKRFQEASDVIGYSLIDAFKKAGERDYEVYESAFLANSIALLDHFKDRYGVEPNVAIGPSFGVLGAAVYTKSLTYEEAMWLTHESGKVSKDFYLNLEGDFQTHFVYNLSLHEANDLIQSFTQRGKYLELAGYLEKVVCLCGPKVVIDELKEELNHKPKCFSLHTMNQPIHSKQLRELNQKLKNSVFEQVDFKPIHGTFISDVNGALITDPDEFKQTILDGYDNPVRWDLVKGRIDQLGLEKIYVIGPKNLFSQLLKNQIQTIDVGPDNVFTSGAVK</sequence>
<dbReference type="Proteomes" id="UP000603641">
    <property type="component" value="Unassembled WGS sequence"/>
</dbReference>
<evidence type="ECO:0000313" key="6">
    <source>
        <dbReference type="Proteomes" id="UP000603641"/>
    </source>
</evidence>
<reference evidence="5 6" key="1">
    <citation type="submission" date="2020-08" db="EMBL/GenBank/DDBJ databases">
        <title>A Genomic Blueprint of the Chicken Gut Microbiome.</title>
        <authorList>
            <person name="Gilroy R."/>
            <person name="Ravi A."/>
            <person name="Getino M."/>
            <person name="Pursley I."/>
            <person name="Horton D.L."/>
            <person name="Alikhan N.-F."/>
            <person name="Baker D."/>
            <person name="Gharbi K."/>
            <person name="Hall N."/>
            <person name="Watson M."/>
            <person name="Adriaenssens E.M."/>
            <person name="Foster-Nyarko E."/>
            <person name="Jarju S."/>
            <person name="Secka A."/>
            <person name="Antonio M."/>
            <person name="Oren A."/>
            <person name="Chaudhuri R."/>
            <person name="La Ragione R.M."/>
            <person name="Hildebrand F."/>
            <person name="Pallen M.J."/>
        </authorList>
    </citation>
    <scope>NUCLEOTIDE SEQUENCE [LARGE SCALE GENOMIC DNA]</scope>
    <source>
        <strain evidence="5 6">Sa2CUA10</strain>
    </source>
</reference>
<dbReference type="InterPro" id="IPR016035">
    <property type="entry name" value="Acyl_Trfase/lysoPLipase"/>
</dbReference>
<keyword evidence="2" id="KW-0808">Transferase</keyword>
<dbReference type="PANTHER" id="PTHR42681">
    <property type="entry name" value="MALONYL-COA-ACYL CARRIER PROTEIN TRANSACYLASE, MITOCHONDRIAL"/>
    <property type="match status" value="1"/>
</dbReference>
<evidence type="ECO:0000313" key="5">
    <source>
        <dbReference type="EMBL" id="MBD7963045.1"/>
    </source>
</evidence>
<dbReference type="EC" id="2.3.1.39" evidence="1"/>
<comment type="catalytic activity">
    <reaction evidence="4">
        <text>holo-[ACP] + malonyl-CoA = malonyl-[ACP] + CoA</text>
        <dbReference type="Rhea" id="RHEA:41792"/>
        <dbReference type="Rhea" id="RHEA-COMP:9623"/>
        <dbReference type="Rhea" id="RHEA-COMP:9685"/>
        <dbReference type="ChEBI" id="CHEBI:57287"/>
        <dbReference type="ChEBI" id="CHEBI:57384"/>
        <dbReference type="ChEBI" id="CHEBI:64479"/>
        <dbReference type="ChEBI" id="CHEBI:78449"/>
        <dbReference type="EC" id="2.3.1.39"/>
    </reaction>
</comment>
<evidence type="ECO:0000256" key="3">
    <source>
        <dbReference type="ARBA" id="ARBA00023315"/>
    </source>
</evidence>